<dbReference type="Gene3D" id="3.40.50.300">
    <property type="entry name" value="P-loop containing nucleotide triphosphate hydrolases"/>
    <property type="match status" value="1"/>
</dbReference>
<feature type="domain" description="CP-type G" evidence="1">
    <location>
        <begin position="59"/>
        <end position="222"/>
    </location>
</feature>
<dbReference type="InterPro" id="IPR030378">
    <property type="entry name" value="G_CP_dom"/>
</dbReference>
<dbReference type="GO" id="GO:0005525">
    <property type="term" value="F:GTP binding"/>
    <property type="evidence" value="ECO:0007669"/>
    <property type="project" value="InterPro"/>
</dbReference>
<dbReference type="EMBL" id="RKRF01000007">
    <property type="protein sequence ID" value="RPF55560.1"/>
    <property type="molecule type" value="Genomic_DNA"/>
</dbReference>
<dbReference type="InterPro" id="IPR027417">
    <property type="entry name" value="P-loop_NTPase"/>
</dbReference>
<dbReference type="InterPro" id="IPR006073">
    <property type="entry name" value="GTP-bd"/>
</dbReference>
<name>A0A3N5BJX8_9BACI</name>
<proteinExistence type="predicted"/>
<evidence type="ECO:0000313" key="2">
    <source>
        <dbReference type="EMBL" id="RPF55560.1"/>
    </source>
</evidence>
<evidence type="ECO:0000259" key="1">
    <source>
        <dbReference type="PROSITE" id="PS51721"/>
    </source>
</evidence>
<evidence type="ECO:0000313" key="3">
    <source>
        <dbReference type="Proteomes" id="UP000276443"/>
    </source>
</evidence>
<keyword evidence="3" id="KW-1185">Reference proteome</keyword>
<dbReference type="InterPro" id="IPR019988">
    <property type="entry name" value="GTP-bd_ribosome_bgen_YqeH"/>
</dbReference>
<dbReference type="InterPro" id="IPR050896">
    <property type="entry name" value="Mito_lipid_metab_GTPase"/>
</dbReference>
<comment type="caution">
    <text evidence="2">The sequence shown here is derived from an EMBL/GenBank/DDBJ whole genome shotgun (WGS) entry which is preliminary data.</text>
</comment>
<dbReference type="OrthoDB" id="9773841at2"/>
<gene>
    <name evidence="2" type="ORF">EDC24_0438</name>
</gene>
<dbReference type="NCBIfam" id="TIGR03597">
    <property type="entry name" value="GTPase_YqeH"/>
    <property type="match status" value="1"/>
</dbReference>
<dbReference type="Proteomes" id="UP000276443">
    <property type="component" value="Unassembled WGS sequence"/>
</dbReference>
<dbReference type="PANTHER" id="PTHR46434">
    <property type="entry name" value="GENETIC INTERACTOR OF PROHIBITINS 3, MITOCHONDRIAL"/>
    <property type="match status" value="1"/>
</dbReference>
<dbReference type="PROSITE" id="PS51721">
    <property type="entry name" value="G_CP"/>
    <property type="match status" value="1"/>
</dbReference>
<accession>A0A3N5BJX8</accession>
<reference evidence="2 3" key="1">
    <citation type="submission" date="2018-11" db="EMBL/GenBank/DDBJ databases">
        <title>Genomic Encyclopedia of Type Strains, Phase IV (KMG-IV): sequencing the most valuable type-strain genomes for metagenomic binning, comparative biology and taxonomic classification.</title>
        <authorList>
            <person name="Goeker M."/>
        </authorList>
    </citation>
    <scope>NUCLEOTIDE SEQUENCE [LARGE SCALE GENOMIC DNA]</scope>
    <source>
        <strain evidence="2 3">DSM 18090</strain>
    </source>
</reference>
<organism evidence="2 3">
    <name type="scientific">Aquisalibacillus elongatus</name>
    <dbReference type="NCBI Taxonomy" id="485577"/>
    <lineage>
        <taxon>Bacteria</taxon>
        <taxon>Bacillati</taxon>
        <taxon>Bacillota</taxon>
        <taxon>Bacilli</taxon>
        <taxon>Bacillales</taxon>
        <taxon>Bacillaceae</taxon>
        <taxon>Aquisalibacillus</taxon>
    </lineage>
</organism>
<dbReference type="AlphaFoldDB" id="A0A3N5BJX8"/>
<dbReference type="CDD" id="cd01855">
    <property type="entry name" value="YqeH"/>
    <property type="match status" value="1"/>
</dbReference>
<dbReference type="Pfam" id="PF01926">
    <property type="entry name" value="MMR_HSR1"/>
    <property type="match status" value="1"/>
</dbReference>
<dbReference type="InterPro" id="IPR048422">
    <property type="entry name" value="NOA1/YqeH-like_C"/>
</dbReference>
<dbReference type="RefSeq" id="WP_124219325.1">
    <property type="nucleotide sequence ID" value="NZ_RKRF01000007.1"/>
</dbReference>
<protein>
    <recommendedName>
        <fullName evidence="1">CP-type G domain-containing protein</fullName>
    </recommendedName>
</protein>
<dbReference type="Pfam" id="PF21516">
    <property type="entry name" value="YqeH-like_C"/>
    <property type="match status" value="1"/>
</dbReference>
<sequence>MEELYCQGCGAAIQTEDETKAGFAPKSALQRDEVICKRCFRLKHYNEVQDVDMTADDFLNMLQEIEKHDALIVKVVDLFDVHGSFIHGLNRFVGKNPVVLVANKVDLLPKSINLNKVKKWMYRVAKEFGLKVNDIFFVSATKGIGMQEAAFELERLRDGKDVFVVGSTNVGKSTIINYFIQNSNDEKDVITTSYFPGTTLGFIDIPLDERSSMIDTPGIMNHHQMAHYLNDKDLKTITPKKEVKPKVFQLDEDQTLFIGGLARFDIESAQERLGYVCYFSNEINIHRTKLEKADLLYDQHLGEMLSPPSEEALDNWPEMEERTLKISEDKTDVLFSGLGWITVPNAGVTITAHVPKGVRVILREAII</sequence>
<dbReference type="SUPFAM" id="SSF52540">
    <property type="entry name" value="P-loop containing nucleoside triphosphate hydrolases"/>
    <property type="match status" value="1"/>
</dbReference>
<dbReference type="PANTHER" id="PTHR46434:SF1">
    <property type="entry name" value="GENETIC INTERACTOR OF PROHIBITINS 3, MITOCHONDRIAL"/>
    <property type="match status" value="1"/>
</dbReference>